<dbReference type="Proteomes" id="UP000075420">
    <property type="component" value="Unassembled WGS sequence"/>
</dbReference>
<dbReference type="AlphaFoldDB" id="A0A150PXJ5"/>
<gene>
    <name evidence="2" type="ORF">BE08_00005</name>
</gene>
<keyword evidence="1" id="KW-1133">Transmembrane helix</keyword>
<name>A0A150PXJ5_SORCE</name>
<feature type="transmembrane region" description="Helical" evidence="1">
    <location>
        <begin position="78"/>
        <end position="99"/>
    </location>
</feature>
<dbReference type="Pfam" id="PF11964">
    <property type="entry name" value="SpoIIAA-like"/>
    <property type="match status" value="1"/>
</dbReference>
<dbReference type="EMBL" id="JELY01000017">
    <property type="protein sequence ID" value="KYF60439.1"/>
    <property type="molecule type" value="Genomic_DNA"/>
</dbReference>
<feature type="non-terminal residue" evidence="2">
    <location>
        <position position="120"/>
    </location>
</feature>
<evidence type="ECO:0000313" key="2">
    <source>
        <dbReference type="EMBL" id="KYF60439.1"/>
    </source>
</evidence>
<organism evidence="2 3">
    <name type="scientific">Sorangium cellulosum</name>
    <name type="common">Polyangium cellulosum</name>
    <dbReference type="NCBI Taxonomy" id="56"/>
    <lineage>
        <taxon>Bacteria</taxon>
        <taxon>Pseudomonadati</taxon>
        <taxon>Myxococcota</taxon>
        <taxon>Polyangia</taxon>
        <taxon>Polyangiales</taxon>
        <taxon>Polyangiaceae</taxon>
        <taxon>Sorangium</taxon>
    </lineage>
</organism>
<keyword evidence="1" id="KW-0472">Membrane</keyword>
<evidence type="ECO:0000313" key="3">
    <source>
        <dbReference type="Proteomes" id="UP000075420"/>
    </source>
</evidence>
<comment type="caution">
    <text evidence="2">The sequence shown here is derived from an EMBL/GenBank/DDBJ whole genome shotgun (WGS) entry which is preliminary data.</text>
</comment>
<keyword evidence="1" id="KW-0812">Transmembrane</keyword>
<reference evidence="2 3" key="1">
    <citation type="submission" date="2014-02" db="EMBL/GenBank/DDBJ databases">
        <title>The small core and large imbalanced accessory genome model reveals a collaborative survival strategy of Sorangium cellulosum strains in nature.</title>
        <authorList>
            <person name="Han K."/>
            <person name="Peng R."/>
            <person name="Blom J."/>
            <person name="Li Y.-Z."/>
        </authorList>
    </citation>
    <scope>NUCLEOTIDE SEQUENCE [LARGE SCALE GENOMIC DNA]</scope>
    <source>
        <strain evidence="2 3">So0157-25</strain>
    </source>
</reference>
<dbReference type="InterPro" id="IPR021866">
    <property type="entry name" value="SpoIIAA-like"/>
</dbReference>
<protein>
    <recommendedName>
        <fullName evidence="4">STAS domain-containing protein</fullName>
    </recommendedName>
</protein>
<accession>A0A150PXJ5</accession>
<evidence type="ECO:0000256" key="1">
    <source>
        <dbReference type="SAM" id="Phobius"/>
    </source>
</evidence>
<evidence type="ECO:0008006" key="4">
    <source>
        <dbReference type="Google" id="ProtNLM"/>
    </source>
</evidence>
<proteinExistence type="predicted"/>
<sequence>MSDPRRADARPWFREDPDGLLCTHVEGDLSEDAASALAAACQRINESGRDVLMLCDARRMGTVPAPTRKAMADGFRPVRFIAIAVFGASFTVRVITTLATKSIQILNRKAYPVEFFETEA</sequence>